<dbReference type="RefSeq" id="WP_189400356.1">
    <property type="nucleotide sequence ID" value="NZ_BMXA01000003.1"/>
</dbReference>
<accession>A0A918RR54</accession>
<dbReference type="Pfam" id="PF01797">
    <property type="entry name" value="Y1_Tnp"/>
    <property type="match status" value="1"/>
</dbReference>
<dbReference type="GO" id="GO:0006313">
    <property type="term" value="P:DNA transposition"/>
    <property type="evidence" value="ECO:0007669"/>
    <property type="project" value="InterPro"/>
</dbReference>
<name>A0A918RR54_9GAMM</name>
<dbReference type="Gene3D" id="3.30.70.1290">
    <property type="entry name" value="Transposase IS200-like"/>
    <property type="match status" value="1"/>
</dbReference>
<dbReference type="EMBL" id="BMXA01000003">
    <property type="protein sequence ID" value="GHA09947.1"/>
    <property type="molecule type" value="Genomic_DNA"/>
</dbReference>
<reference evidence="2" key="2">
    <citation type="submission" date="2020-09" db="EMBL/GenBank/DDBJ databases">
        <authorList>
            <person name="Sun Q."/>
            <person name="Kim S."/>
        </authorList>
    </citation>
    <scope>NUCLEOTIDE SEQUENCE</scope>
    <source>
        <strain evidence="2">KCTC 12711</strain>
    </source>
</reference>
<feature type="domain" description="Transposase IS200-like" evidence="1">
    <location>
        <begin position="9"/>
        <end position="124"/>
    </location>
</feature>
<gene>
    <name evidence="2" type="ORF">GCM10008090_19390</name>
</gene>
<dbReference type="AlphaFoldDB" id="A0A918RR54"/>
<dbReference type="PANTHER" id="PTHR34322:SF2">
    <property type="entry name" value="TRANSPOSASE IS200-LIKE DOMAIN-CONTAINING PROTEIN"/>
    <property type="match status" value="1"/>
</dbReference>
<keyword evidence="3" id="KW-1185">Reference proteome</keyword>
<dbReference type="InterPro" id="IPR036515">
    <property type="entry name" value="Transposase_17_sf"/>
</dbReference>
<proteinExistence type="predicted"/>
<dbReference type="SMART" id="SM01321">
    <property type="entry name" value="Y1_Tnp"/>
    <property type="match status" value="1"/>
</dbReference>
<evidence type="ECO:0000259" key="1">
    <source>
        <dbReference type="SMART" id="SM01321"/>
    </source>
</evidence>
<dbReference type="InterPro" id="IPR002686">
    <property type="entry name" value="Transposase_17"/>
</dbReference>
<reference evidence="2" key="1">
    <citation type="journal article" date="2014" name="Int. J. Syst. Evol. Microbiol.">
        <title>Complete genome sequence of Corynebacterium casei LMG S-19264T (=DSM 44701T), isolated from a smear-ripened cheese.</title>
        <authorList>
            <consortium name="US DOE Joint Genome Institute (JGI-PGF)"/>
            <person name="Walter F."/>
            <person name="Albersmeier A."/>
            <person name="Kalinowski J."/>
            <person name="Ruckert C."/>
        </authorList>
    </citation>
    <scope>NUCLEOTIDE SEQUENCE</scope>
    <source>
        <strain evidence="2">KCTC 12711</strain>
    </source>
</reference>
<dbReference type="GO" id="GO:0004803">
    <property type="term" value="F:transposase activity"/>
    <property type="evidence" value="ECO:0007669"/>
    <property type="project" value="InterPro"/>
</dbReference>
<organism evidence="2 3">
    <name type="scientific">Arenicella chitinivorans</name>
    <dbReference type="NCBI Taxonomy" id="1329800"/>
    <lineage>
        <taxon>Bacteria</taxon>
        <taxon>Pseudomonadati</taxon>
        <taxon>Pseudomonadota</taxon>
        <taxon>Gammaproteobacteria</taxon>
        <taxon>Arenicellales</taxon>
        <taxon>Arenicellaceae</taxon>
        <taxon>Arenicella</taxon>
    </lineage>
</organism>
<comment type="caution">
    <text evidence="2">The sequence shown here is derived from an EMBL/GenBank/DDBJ whole genome shotgun (WGS) entry which is preliminary data.</text>
</comment>
<dbReference type="Proteomes" id="UP000614811">
    <property type="component" value="Unassembled WGS sequence"/>
</dbReference>
<dbReference type="SUPFAM" id="SSF143422">
    <property type="entry name" value="Transposase IS200-like"/>
    <property type="match status" value="1"/>
</dbReference>
<protein>
    <submittedName>
        <fullName evidence="2">Transposase</fullName>
    </submittedName>
</protein>
<sequence>MPRLPRLDAPGVAQHVIQRGNNRQICFGADEDFAAYAAWLREYASKYQVDIHAWVFMTNHVHLLLTAHQPMGVSKLMQSLGRKYVQYFNFKYRRTGTLWEGRFRSCLVESESYVLACYRYIELNPVRARMVENPKDYRWSSYATNAMGLSSSLQTPHPSYLALGDSVSLRLDRYRDLFAHQLDAEVLKDIRLTTQKGLVLGTEAFQSQMAELLDRDVKHRPQGRPREKRL</sequence>
<evidence type="ECO:0000313" key="2">
    <source>
        <dbReference type="EMBL" id="GHA09947.1"/>
    </source>
</evidence>
<dbReference type="PANTHER" id="PTHR34322">
    <property type="entry name" value="TRANSPOSASE, Y1_TNP DOMAIN-CONTAINING"/>
    <property type="match status" value="1"/>
</dbReference>
<dbReference type="GO" id="GO:0003677">
    <property type="term" value="F:DNA binding"/>
    <property type="evidence" value="ECO:0007669"/>
    <property type="project" value="InterPro"/>
</dbReference>
<evidence type="ECO:0000313" key="3">
    <source>
        <dbReference type="Proteomes" id="UP000614811"/>
    </source>
</evidence>